<accession>A0ACB0LCJ1</accession>
<organism evidence="1 2">
    <name type="scientific">Trifolium pratense</name>
    <name type="common">Red clover</name>
    <dbReference type="NCBI Taxonomy" id="57577"/>
    <lineage>
        <taxon>Eukaryota</taxon>
        <taxon>Viridiplantae</taxon>
        <taxon>Streptophyta</taxon>
        <taxon>Embryophyta</taxon>
        <taxon>Tracheophyta</taxon>
        <taxon>Spermatophyta</taxon>
        <taxon>Magnoliopsida</taxon>
        <taxon>eudicotyledons</taxon>
        <taxon>Gunneridae</taxon>
        <taxon>Pentapetalae</taxon>
        <taxon>rosids</taxon>
        <taxon>fabids</taxon>
        <taxon>Fabales</taxon>
        <taxon>Fabaceae</taxon>
        <taxon>Papilionoideae</taxon>
        <taxon>50 kb inversion clade</taxon>
        <taxon>NPAAA clade</taxon>
        <taxon>Hologalegina</taxon>
        <taxon>IRL clade</taxon>
        <taxon>Trifolieae</taxon>
        <taxon>Trifolium</taxon>
    </lineage>
</organism>
<proteinExistence type="predicted"/>
<dbReference type="EMBL" id="CASHSV030000513">
    <property type="protein sequence ID" value="CAJ2666093.1"/>
    <property type="molecule type" value="Genomic_DNA"/>
</dbReference>
<evidence type="ECO:0000313" key="1">
    <source>
        <dbReference type="EMBL" id="CAJ2666093.1"/>
    </source>
</evidence>
<keyword evidence="2" id="KW-1185">Reference proteome</keyword>
<evidence type="ECO:0000313" key="2">
    <source>
        <dbReference type="Proteomes" id="UP001177021"/>
    </source>
</evidence>
<protein>
    <submittedName>
        <fullName evidence="1">Uncharacterized protein</fullName>
    </submittedName>
</protein>
<reference evidence="1" key="1">
    <citation type="submission" date="2023-10" db="EMBL/GenBank/DDBJ databases">
        <authorList>
            <person name="Rodriguez Cubillos JULIANA M."/>
            <person name="De Vega J."/>
        </authorList>
    </citation>
    <scope>NUCLEOTIDE SEQUENCE</scope>
</reference>
<name>A0ACB0LCJ1_TRIPR</name>
<sequence>MVKVYMYIYAMIMFFSVFITITSGIPCEINSDCRDHVCSEPDIPVCGFLSPVSPGIGTCGCYKYSTLEIIYPE</sequence>
<dbReference type="Proteomes" id="UP001177021">
    <property type="component" value="Unassembled WGS sequence"/>
</dbReference>
<comment type="caution">
    <text evidence="1">The sequence shown here is derived from an EMBL/GenBank/DDBJ whole genome shotgun (WGS) entry which is preliminary data.</text>
</comment>
<gene>
    <name evidence="1" type="ORF">MILVUS5_LOCUS30952</name>
</gene>